<sequence length="56" mass="6443">NSNIISKTQPSNLINNQHQDINSKEQQIRTLFPKTNQNNNNINNQPPTTNNDQNQN</sequence>
<name>A0ACA9Q562_9GLOM</name>
<proteinExistence type="predicted"/>
<evidence type="ECO:0000313" key="1">
    <source>
        <dbReference type="EMBL" id="CAG8736926.1"/>
    </source>
</evidence>
<reference evidence="1" key="1">
    <citation type="submission" date="2021-06" db="EMBL/GenBank/DDBJ databases">
        <authorList>
            <person name="Kallberg Y."/>
            <person name="Tangrot J."/>
            <person name="Rosling A."/>
        </authorList>
    </citation>
    <scope>NUCLEOTIDE SEQUENCE</scope>
    <source>
        <strain evidence="1">IL203A</strain>
    </source>
</reference>
<keyword evidence="2" id="KW-1185">Reference proteome</keyword>
<dbReference type="Proteomes" id="UP000789702">
    <property type="component" value="Unassembled WGS sequence"/>
</dbReference>
<feature type="non-terminal residue" evidence="1">
    <location>
        <position position="1"/>
    </location>
</feature>
<protein>
    <submittedName>
        <fullName evidence="1">3385_t:CDS:1</fullName>
    </submittedName>
</protein>
<organism evidence="1 2">
    <name type="scientific">Dentiscutata heterogama</name>
    <dbReference type="NCBI Taxonomy" id="1316150"/>
    <lineage>
        <taxon>Eukaryota</taxon>
        <taxon>Fungi</taxon>
        <taxon>Fungi incertae sedis</taxon>
        <taxon>Mucoromycota</taxon>
        <taxon>Glomeromycotina</taxon>
        <taxon>Glomeromycetes</taxon>
        <taxon>Diversisporales</taxon>
        <taxon>Gigasporaceae</taxon>
        <taxon>Dentiscutata</taxon>
    </lineage>
</organism>
<evidence type="ECO:0000313" key="2">
    <source>
        <dbReference type="Proteomes" id="UP000789702"/>
    </source>
</evidence>
<dbReference type="EMBL" id="CAJVPU010039383">
    <property type="protein sequence ID" value="CAG8736926.1"/>
    <property type="molecule type" value="Genomic_DNA"/>
</dbReference>
<accession>A0ACA9Q562</accession>
<comment type="caution">
    <text evidence="1">The sequence shown here is derived from an EMBL/GenBank/DDBJ whole genome shotgun (WGS) entry which is preliminary data.</text>
</comment>
<gene>
    <name evidence="1" type="ORF">DHETER_LOCUS13797</name>
</gene>